<evidence type="ECO:0000256" key="5">
    <source>
        <dbReference type="ARBA" id="ARBA00023146"/>
    </source>
</evidence>
<dbReference type="InterPro" id="IPR002305">
    <property type="entry name" value="aa-tRNA-synth_Ic"/>
</dbReference>
<evidence type="ECO:0000256" key="2">
    <source>
        <dbReference type="ARBA" id="ARBA00022741"/>
    </source>
</evidence>
<accession>A0A380P6W4</accession>
<dbReference type="InterPro" id="IPR014729">
    <property type="entry name" value="Rossmann-like_a/b/a_fold"/>
</dbReference>
<keyword evidence="4" id="KW-0648">Protein biosynthesis</keyword>
<dbReference type="GO" id="GO:0005524">
    <property type="term" value="F:ATP binding"/>
    <property type="evidence" value="ECO:0007669"/>
    <property type="project" value="UniProtKB-KW"/>
</dbReference>
<dbReference type="Proteomes" id="UP000254621">
    <property type="component" value="Unassembled WGS sequence"/>
</dbReference>
<dbReference type="GO" id="GO:0006418">
    <property type="term" value="P:tRNA aminoacylation for protein translation"/>
    <property type="evidence" value="ECO:0007669"/>
    <property type="project" value="InterPro"/>
</dbReference>
<dbReference type="SUPFAM" id="SSF52374">
    <property type="entry name" value="Nucleotidylyl transferase"/>
    <property type="match status" value="1"/>
</dbReference>
<evidence type="ECO:0000256" key="1">
    <source>
        <dbReference type="ARBA" id="ARBA00022598"/>
    </source>
</evidence>
<keyword evidence="1 6" id="KW-0436">Ligase</keyword>
<evidence type="ECO:0000313" key="7">
    <source>
        <dbReference type="Proteomes" id="UP000254621"/>
    </source>
</evidence>
<keyword evidence="2" id="KW-0547">Nucleotide-binding</keyword>
<keyword evidence="5" id="KW-0030">Aminoacyl-tRNA synthetase</keyword>
<sequence length="53" mass="6028">MFKGQVVPVGDDQEPMLEQTREIVRSFNNAYGADILVEPEGSFRLRVKDVCQD</sequence>
<name>A0A380P6W4_WEIVI</name>
<dbReference type="Gene3D" id="3.40.50.620">
    <property type="entry name" value="HUPs"/>
    <property type="match status" value="1"/>
</dbReference>
<gene>
    <name evidence="6" type="primary">trpS2_1</name>
    <name evidence="6" type="ORF">NCTC13645_02082</name>
</gene>
<dbReference type="EC" id="6.1.1.2" evidence="6"/>
<proteinExistence type="predicted"/>
<reference evidence="6 7" key="1">
    <citation type="submission" date="2018-06" db="EMBL/GenBank/DDBJ databases">
        <authorList>
            <consortium name="Pathogen Informatics"/>
            <person name="Doyle S."/>
        </authorList>
    </citation>
    <scope>NUCLEOTIDE SEQUENCE [LARGE SCALE GENOMIC DNA]</scope>
    <source>
        <strain evidence="6 7">NCTC13645</strain>
    </source>
</reference>
<evidence type="ECO:0000256" key="3">
    <source>
        <dbReference type="ARBA" id="ARBA00022840"/>
    </source>
</evidence>
<dbReference type="GO" id="GO:0004830">
    <property type="term" value="F:tryptophan-tRNA ligase activity"/>
    <property type="evidence" value="ECO:0007669"/>
    <property type="project" value="UniProtKB-EC"/>
</dbReference>
<dbReference type="EMBL" id="UHIV01000005">
    <property type="protein sequence ID" value="SUP60959.1"/>
    <property type="molecule type" value="Genomic_DNA"/>
</dbReference>
<dbReference type="Pfam" id="PF00579">
    <property type="entry name" value="tRNA-synt_1b"/>
    <property type="match status" value="1"/>
</dbReference>
<evidence type="ECO:0000313" key="6">
    <source>
        <dbReference type="EMBL" id="SUP60959.1"/>
    </source>
</evidence>
<dbReference type="AlphaFoldDB" id="A0A380P6W4"/>
<keyword evidence="3" id="KW-0067">ATP-binding</keyword>
<evidence type="ECO:0000256" key="4">
    <source>
        <dbReference type="ARBA" id="ARBA00022917"/>
    </source>
</evidence>
<organism evidence="6 7">
    <name type="scientific">Weissella viridescens</name>
    <name type="common">Lactobacillus viridescens</name>
    <dbReference type="NCBI Taxonomy" id="1629"/>
    <lineage>
        <taxon>Bacteria</taxon>
        <taxon>Bacillati</taxon>
        <taxon>Bacillota</taxon>
        <taxon>Bacilli</taxon>
        <taxon>Lactobacillales</taxon>
        <taxon>Lactobacillaceae</taxon>
        <taxon>Weissella</taxon>
    </lineage>
</organism>
<protein>
    <submittedName>
        <fullName evidence="6">Tryptophan--tRNA ligase 2</fullName>
        <ecNumber evidence="6">6.1.1.2</ecNumber>
    </submittedName>
</protein>